<evidence type="ECO:0000256" key="1">
    <source>
        <dbReference type="ARBA" id="ARBA00004761"/>
    </source>
</evidence>
<proteinExistence type="inferred from homology"/>
<dbReference type="PANTHER" id="PTHR30246:SF1">
    <property type="entry name" value="2-DEHYDRO-3-DEOXY-6-PHOSPHOGALACTONATE ALDOLASE-RELATED"/>
    <property type="match status" value="1"/>
</dbReference>
<reference evidence="6 7" key="2">
    <citation type="submission" date="2020-11" db="EMBL/GenBank/DDBJ databases">
        <title>Description of novel Gluconobacter species.</title>
        <authorList>
            <person name="Cleenwerck I."/>
            <person name="Cnockaert M."/>
            <person name="Borremans W."/>
            <person name="Wieme A.D."/>
            <person name="De Vuyst L."/>
            <person name="Vandamme P."/>
        </authorList>
    </citation>
    <scope>NUCLEOTIDE SEQUENCE [LARGE SCALE GENOMIC DNA]</scope>
    <source>
        <strain evidence="6 7">LMG 27748</strain>
    </source>
</reference>
<dbReference type="RefSeq" id="WP_194255006.1">
    <property type="nucleotide sequence ID" value="NZ_JABCQO010000004.1"/>
</dbReference>
<sequence length="210" mass="21952">MNIFTHALKRCPLIAILRGLRPEEALGVGQALVDAGFTIIEVPLNSPDPFRSIALLQETFGDRALIGAGTVTSPEAVRDVARHNGKLIVMPHADVAVIREAKTHGLICTPGVCTPTEGFAALAAGADALKMFPAEQLGPHALAAWKSVFPTGTAFIPVGGIRPETMQEYFRVGAAGFGLGSALYRKGDSADTIAAKARAFIDALPASSSH</sequence>
<dbReference type="Gene3D" id="3.20.20.70">
    <property type="entry name" value="Aldolase class I"/>
    <property type="match status" value="1"/>
</dbReference>
<evidence type="ECO:0000256" key="5">
    <source>
        <dbReference type="ARBA" id="ARBA00023277"/>
    </source>
</evidence>
<organism evidence="6 7">
    <name type="scientific">Gluconobacter cerevisiae</name>
    <dbReference type="NCBI Taxonomy" id="1379734"/>
    <lineage>
        <taxon>Bacteria</taxon>
        <taxon>Pseudomonadati</taxon>
        <taxon>Pseudomonadota</taxon>
        <taxon>Alphaproteobacteria</taxon>
        <taxon>Acetobacterales</taxon>
        <taxon>Acetobacteraceae</taxon>
        <taxon>Gluconobacter</taxon>
    </lineage>
</organism>
<protein>
    <submittedName>
        <fullName evidence="6">2-dehydro-3-deoxy-6-phosphogalactonate aldolase</fullName>
    </submittedName>
</protein>
<dbReference type="EMBL" id="JABCQO010000004">
    <property type="protein sequence ID" value="MBF0876671.1"/>
    <property type="molecule type" value="Genomic_DNA"/>
</dbReference>
<dbReference type="SUPFAM" id="SSF51569">
    <property type="entry name" value="Aldolase"/>
    <property type="match status" value="1"/>
</dbReference>
<comment type="subunit">
    <text evidence="3">Homotrimer.</text>
</comment>
<keyword evidence="4" id="KW-0456">Lyase</keyword>
<comment type="caution">
    <text evidence="6">The sequence shown here is derived from an EMBL/GenBank/DDBJ whole genome shotgun (WGS) entry which is preliminary data.</text>
</comment>
<evidence type="ECO:0000313" key="7">
    <source>
        <dbReference type="Proteomes" id="UP000630952"/>
    </source>
</evidence>
<evidence type="ECO:0000256" key="4">
    <source>
        <dbReference type="ARBA" id="ARBA00023239"/>
    </source>
</evidence>
<reference evidence="7" key="1">
    <citation type="submission" date="2020-04" db="EMBL/GenBank/DDBJ databases">
        <title>Description of novel Gluconacetobacter.</title>
        <authorList>
            <person name="Sombolestani A."/>
        </authorList>
    </citation>
    <scope>NUCLEOTIDE SEQUENCE [LARGE SCALE GENOMIC DNA]</scope>
    <source>
        <strain evidence="7">LMG 27748</strain>
    </source>
</reference>
<dbReference type="PANTHER" id="PTHR30246">
    <property type="entry name" value="2-KETO-3-DEOXY-6-PHOSPHOGLUCONATE ALDOLASE"/>
    <property type="match status" value="1"/>
</dbReference>
<dbReference type="InterPro" id="IPR013785">
    <property type="entry name" value="Aldolase_TIM"/>
</dbReference>
<dbReference type="Pfam" id="PF01081">
    <property type="entry name" value="Aldolase"/>
    <property type="match status" value="1"/>
</dbReference>
<comment type="pathway">
    <text evidence="1">Carbohydrate acid metabolism.</text>
</comment>
<gene>
    <name evidence="6" type="ORF">HKD21_07405</name>
</gene>
<evidence type="ECO:0000256" key="2">
    <source>
        <dbReference type="ARBA" id="ARBA00006906"/>
    </source>
</evidence>
<evidence type="ECO:0000256" key="3">
    <source>
        <dbReference type="ARBA" id="ARBA00011233"/>
    </source>
</evidence>
<keyword evidence="5" id="KW-0119">Carbohydrate metabolism</keyword>
<dbReference type="InterPro" id="IPR000887">
    <property type="entry name" value="Aldlse_KDPG_KHG"/>
</dbReference>
<evidence type="ECO:0000313" key="6">
    <source>
        <dbReference type="EMBL" id="MBF0876671.1"/>
    </source>
</evidence>
<keyword evidence="7" id="KW-1185">Reference proteome</keyword>
<dbReference type="Proteomes" id="UP000630952">
    <property type="component" value="Unassembled WGS sequence"/>
</dbReference>
<accession>A0ABR9YDM6</accession>
<dbReference type="CDD" id="cd00452">
    <property type="entry name" value="KDPG_aldolase"/>
    <property type="match status" value="1"/>
</dbReference>
<dbReference type="NCBIfam" id="NF006600">
    <property type="entry name" value="PRK09140.1"/>
    <property type="match status" value="1"/>
</dbReference>
<name>A0ABR9YDM6_9PROT</name>
<comment type="similarity">
    <text evidence="2">Belongs to the KHG/KDPG aldolase family.</text>
</comment>